<dbReference type="CDD" id="cd06279">
    <property type="entry name" value="PBP1_LacI-like"/>
    <property type="match status" value="1"/>
</dbReference>
<reference evidence="5" key="1">
    <citation type="submission" date="2016-08" db="EMBL/GenBank/DDBJ databases">
        <authorList>
            <person name="Seilhamer J.J."/>
        </authorList>
    </citation>
    <scope>NUCLEOTIDE SEQUENCE</scope>
    <source>
        <strain evidence="5">86</strain>
    </source>
</reference>
<dbReference type="PROSITE" id="PS50932">
    <property type="entry name" value="HTH_LACI_2"/>
    <property type="match status" value="1"/>
</dbReference>
<evidence type="ECO:0000256" key="2">
    <source>
        <dbReference type="ARBA" id="ARBA00023125"/>
    </source>
</evidence>
<dbReference type="PANTHER" id="PTHR30146">
    <property type="entry name" value="LACI-RELATED TRANSCRIPTIONAL REPRESSOR"/>
    <property type="match status" value="1"/>
</dbReference>
<proteinExistence type="predicted"/>
<dbReference type="SMART" id="SM00354">
    <property type="entry name" value="HTH_LACI"/>
    <property type="match status" value="1"/>
</dbReference>
<dbReference type="AlphaFoldDB" id="A0A212KZY0"/>
<protein>
    <submittedName>
        <fullName evidence="5">Transcriptional regulator, LacI family</fullName>
    </submittedName>
</protein>
<evidence type="ECO:0000259" key="4">
    <source>
        <dbReference type="PROSITE" id="PS50932"/>
    </source>
</evidence>
<evidence type="ECO:0000256" key="3">
    <source>
        <dbReference type="ARBA" id="ARBA00023163"/>
    </source>
</evidence>
<keyword evidence="1" id="KW-0805">Transcription regulation</keyword>
<keyword evidence="2" id="KW-0238">DNA-binding</keyword>
<keyword evidence="3" id="KW-0804">Transcription</keyword>
<sequence>MGESSTPHNKTVKLADVARAAGVSQGTVSNVFNRPGLVSEQLRERVEEAARSLGYRGPDPRGRLLRAGRVNAIGVVTIGPLNGFFDDQYTRLFLSGVARACEARGAGISLVSATDDEIAAWNIRTALVDGFILNCLNEGNTLVELAKKRGLPFVAVDFPVGPGFDVVRIDDYRGARQAAQHLVDLGHRHFAVFTFETEKEVRVGFVDDVRAVRSSFEVVRRRLSGYRDAFRAAGLPPQPVFETGSEYDGVRTGVDAVLAANPDTTAFVCTSDRVALHVMTYLRSLGRKVPGDFSVVGFDGIEEAASFSPSLTTIRQPGIGKGEAAVELILGDKPDGAGGRVVELPIELVVGESTAPPRKGQAA</sequence>
<dbReference type="RefSeq" id="WP_288195697.1">
    <property type="nucleotide sequence ID" value="NZ_LT608334.1"/>
</dbReference>
<dbReference type="Gene3D" id="3.40.50.2300">
    <property type="match status" value="2"/>
</dbReference>
<evidence type="ECO:0000313" key="5">
    <source>
        <dbReference type="EMBL" id="SCM70871.1"/>
    </source>
</evidence>
<accession>A0A212KZY0</accession>
<dbReference type="InterPro" id="IPR028082">
    <property type="entry name" value="Peripla_BP_I"/>
</dbReference>
<name>A0A212KZY0_9HYPH</name>
<evidence type="ECO:0000256" key="1">
    <source>
        <dbReference type="ARBA" id="ARBA00023015"/>
    </source>
</evidence>
<dbReference type="InterPro" id="IPR046335">
    <property type="entry name" value="LacI/GalR-like_sensor"/>
</dbReference>
<dbReference type="Pfam" id="PF00356">
    <property type="entry name" value="LacI"/>
    <property type="match status" value="1"/>
</dbReference>
<dbReference type="PANTHER" id="PTHR30146:SF138">
    <property type="entry name" value="TRANSCRIPTIONAL REGULATORY PROTEIN"/>
    <property type="match status" value="1"/>
</dbReference>
<gene>
    <name evidence="5" type="ORF">KL86PLE_10306</name>
</gene>
<dbReference type="CDD" id="cd01392">
    <property type="entry name" value="HTH_LacI"/>
    <property type="match status" value="1"/>
</dbReference>
<dbReference type="EMBL" id="FMJD01000001">
    <property type="protein sequence ID" value="SCM70871.1"/>
    <property type="molecule type" value="Genomic_DNA"/>
</dbReference>
<feature type="domain" description="HTH lacI-type" evidence="4">
    <location>
        <begin position="12"/>
        <end position="67"/>
    </location>
</feature>
<dbReference type="Gene3D" id="1.10.260.40">
    <property type="entry name" value="lambda repressor-like DNA-binding domains"/>
    <property type="match status" value="1"/>
</dbReference>
<organism evidence="5">
    <name type="scientific">uncultured Pleomorphomonas sp</name>
    <dbReference type="NCBI Taxonomy" id="442121"/>
    <lineage>
        <taxon>Bacteria</taxon>
        <taxon>Pseudomonadati</taxon>
        <taxon>Pseudomonadota</taxon>
        <taxon>Alphaproteobacteria</taxon>
        <taxon>Hyphomicrobiales</taxon>
        <taxon>Pleomorphomonadaceae</taxon>
        <taxon>Pleomorphomonas</taxon>
        <taxon>environmental samples</taxon>
    </lineage>
</organism>
<dbReference type="SUPFAM" id="SSF47413">
    <property type="entry name" value="lambda repressor-like DNA-binding domains"/>
    <property type="match status" value="1"/>
</dbReference>
<dbReference type="GO" id="GO:0000976">
    <property type="term" value="F:transcription cis-regulatory region binding"/>
    <property type="evidence" value="ECO:0007669"/>
    <property type="project" value="TreeGrafter"/>
</dbReference>
<dbReference type="InterPro" id="IPR010982">
    <property type="entry name" value="Lambda_DNA-bd_dom_sf"/>
</dbReference>
<dbReference type="Pfam" id="PF13377">
    <property type="entry name" value="Peripla_BP_3"/>
    <property type="match status" value="1"/>
</dbReference>
<dbReference type="GO" id="GO:0003700">
    <property type="term" value="F:DNA-binding transcription factor activity"/>
    <property type="evidence" value="ECO:0007669"/>
    <property type="project" value="TreeGrafter"/>
</dbReference>
<dbReference type="InterPro" id="IPR000843">
    <property type="entry name" value="HTH_LacI"/>
</dbReference>
<dbReference type="SUPFAM" id="SSF53822">
    <property type="entry name" value="Periplasmic binding protein-like I"/>
    <property type="match status" value="1"/>
</dbReference>